<dbReference type="SUPFAM" id="SSF51735">
    <property type="entry name" value="NAD(P)-binding Rossmann-fold domains"/>
    <property type="match status" value="1"/>
</dbReference>
<dbReference type="PANTHER" id="PTHR43401">
    <property type="entry name" value="L-THREONINE 3-DEHYDROGENASE"/>
    <property type="match status" value="1"/>
</dbReference>
<dbReference type="Proteomes" id="UP001629274">
    <property type="component" value="Unassembled WGS sequence"/>
</dbReference>
<dbReference type="InterPro" id="IPR036291">
    <property type="entry name" value="NAD(P)-bd_dom_sf"/>
</dbReference>
<dbReference type="EMBL" id="JAQQDR010000006">
    <property type="protein sequence ID" value="MFM0239870.1"/>
    <property type="molecule type" value="Genomic_DNA"/>
</dbReference>
<name>A0ABW9BJJ3_9BURK</name>
<dbReference type="InterPro" id="IPR013149">
    <property type="entry name" value="ADH-like_C"/>
</dbReference>
<dbReference type="InterPro" id="IPR050129">
    <property type="entry name" value="Zn_alcohol_dh"/>
</dbReference>
<feature type="transmembrane region" description="Helical" evidence="5">
    <location>
        <begin position="147"/>
        <end position="166"/>
    </location>
</feature>
<evidence type="ECO:0000313" key="8">
    <source>
        <dbReference type="Proteomes" id="UP001629274"/>
    </source>
</evidence>
<dbReference type="PANTHER" id="PTHR43401:SF4">
    <property type="entry name" value="D-ARABINOSE 1-DEHYDROGENASE (NADP(+))"/>
    <property type="match status" value="1"/>
</dbReference>
<comment type="similarity">
    <text evidence="4">Belongs to the zinc-containing alcohol dehydrogenase family.</text>
</comment>
<dbReference type="RefSeq" id="WP_408262429.1">
    <property type="nucleotide sequence ID" value="NZ_JAQQCK010000006.1"/>
</dbReference>
<dbReference type="Gene3D" id="3.40.50.720">
    <property type="entry name" value="NAD(P)-binding Rossmann-like Domain"/>
    <property type="match status" value="1"/>
</dbReference>
<evidence type="ECO:0000259" key="6">
    <source>
        <dbReference type="SMART" id="SM00829"/>
    </source>
</evidence>
<dbReference type="InterPro" id="IPR020843">
    <property type="entry name" value="ER"/>
</dbReference>
<keyword evidence="1 4" id="KW-0479">Metal-binding</keyword>
<comment type="caution">
    <text evidence="7">The sequence shown here is derived from an EMBL/GenBank/DDBJ whole genome shotgun (WGS) entry which is preliminary data.</text>
</comment>
<keyword evidence="5" id="KW-1133">Transmembrane helix</keyword>
<dbReference type="PROSITE" id="PS00059">
    <property type="entry name" value="ADH_ZINC"/>
    <property type="match status" value="1"/>
</dbReference>
<dbReference type="CDD" id="cd08240">
    <property type="entry name" value="6_hydroxyhexanoate_dh_like"/>
    <property type="match status" value="1"/>
</dbReference>
<evidence type="ECO:0000256" key="5">
    <source>
        <dbReference type="SAM" id="Phobius"/>
    </source>
</evidence>
<dbReference type="SMART" id="SM00829">
    <property type="entry name" value="PKS_ER"/>
    <property type="match status" value="1"/>
</dbReference>
<evidence type="ECO:0000256" key="1">
    <source>
        <dbReference type="ARBA" id="ARBA00022723"/>
    </source>
</evidence>
<keyword evidence="5" id="KW-0812">Transmembrane</keyword>
<reference evidence="7 8" key="1">
    <citation type="journal article" date="2024" name="Chem. Sci.">
        <title>Discovery of megapolipeptins by genome mining of a Burkholderiales bacteria collection.</title>
        <authorList>
            <person name="Paulo B.S."/>
            <person name="Recchia M.J.J."/>
            <person name="Lee S."/>
            <person name="Fergusson C.H."/>
            <person name="Romanowski S.B."/>
            <person name="Hernandez A."/>
            <person name="Krull N."/>
            <person name="Liu D.Y."/>
            <person name="Cavanagh H."/>
            <person name="Bos A."/>
            <person name="Gray C.A."/>
            <person name="Murphy B.T."/>
            <person name="Linington R.G."/>
            <person name="Eustaquio A.S."/>
        </authorList>
    </citation>
    <scope>NUCLEOTIDE SEQUENCE [LARGE SCALE GENOMIC DNA]</scope>
    <source>
        <strain evidence="7 8">RL17-351-BIE-A</strain>
    </source>
</reference>
<evidence type="ECO:0000256" key="4">
    <source>
        <dbReference type="RuleBase" id="RU361277"/>
    </source>
</evidence>
<keyword evidence="2 4" id="KW-0862">Zinc</keyword>
<dbReference type="InterPro" id="IPR013154">
    <property type="entry name" value="ADH-like_N"/>
</dbReference>
<comment type="cofactor">
    <cofactor evidence="4">
        <name>Zn(2+)</name>
        <dbReference type="ChEBI" id="CHEBI:29105"/>
    </cofactor>
</comment>
<feature type="transmembrane region" description="Helical" evidence="5">
    <location>
        <begin position="178"/>
        <end position="197"/>
    </location>
</feature>
<protein>
    <submittedName>
        <fullName evidence="7">Alcohol dehydrogenase</fullName>
    </submittedName>
</protein>
<keyword evidence="3" id="KW-0560">Oxidoreductase</keyword>
<evidence type="ECO:0000313" key="7">
    <source>
        <dbReference type="EMBL" id="MFM0239870.1"/>
    </source>
</evidence>
<proteinExistence type="inferred from homology"/>
<dbReference type="InterPro" id="IPR002328">
    <property type="entry name" value="ADH_Zn_CS"/>
</dbReference>
<keyword evidence="8" id="KW-1185">Reference proteome</keyword>
<dbReference type="Gene3D" id="3.90.180.10">
    <property type="entry name" value="Medium-chain alcohol dehydrogenases, catalytic domain"/>
    <property type="match status" value="1"/>
</dbReference>
<gene>
    <name evidence="7" type="ORF">PQR03_17225</name>
</gene>
<dbReference type="Pfam" id="PF00107">
    <property type="entry name" value="ADH_zinc_N"/>
    <property type="match status" value="1"/>
</dbReference>
<dbReference type="SUPFAM" id="SSF50129">
    <property type="entry name" value="GroES-like"/>
    <property type="match status" value="1"/>
</dbReference>
<evidence type="ECO:0000256" key="2">
    <source>
        <dbReference type="ARBA" id="ARBA00022833"/>
    </source>
</evidence>
<dbReference type="InterPro" id="IPR011032">
    <property type="entry name" value="GroES-like_sf"/>
</dbReference>
<sequence length="353" mass="37345">MQSYDITEWGKPLQLVMRDTPAPSGAQVRVKVEACGVCHSDLHIQHGALDLGNGQKVSFDSVGVQLPFTMGHEIVGVVDAVGDDATIAIGTKCVVYPWHGCGECFNCRNRREVDCENGRALGTRKPGGYSDYVMVPHSRYLLDYGTLNPLFAATCACSGLTAFSALQKLPPLLEDDALVLIGAGGLGLAAIAIAKILTDAKIIVADIDDAKLAEAKQAGADAVLNTRSPEAFRELRKLAPNGVRALVDFVGSGTTVEMSLRAVSRGGTVIVVGLFGGALTVSTALLPMRNVTLRGSYVGSLEEMDSLLGLMQRSEPQHLPVRLHARPMSSINDALRDLSAGQVLGRVIAVNEA</sequence>
<dbReference type="Pfam" id="PF08240">
    <property type="entry name" value="ADH_N"/>
    <property type="match status" value="1"/>
</dbReference>
<accession>A0ABW9BJJ3</accession>
<organism evidence="7 8">
    <name type="scientific">Paraburkholderia phytofirmans</name>
    <dbReference type="NCBI Taxonomy" id="261302"/>
    <lineage>
        <taxon>Bacteria</taxon>
        <taxon>Pseudomonadati</taxon>
        <taxon>Pseudomonadota</taxon>
        <taxon>Betaproteobacteria</taxon>
        <taxon>Burkholderiales</taxon>
        <taxon>Burkholderiaceae</taxon>
        <taxon>Paraburkholderia</taxon>
    </lineage>
</organism>
<evidence type="ECO:0000256" key="3">
    <source>
        <dbReference type="ARBA" id="ARBA00023002"/>
    </source>
</evidence>
<feature type="domain" description="Enoyl reductase (ER)" evidence="6">
    <location>
        <begin position="10"/>
        <end position="349"/>
    </location>
</feature>
<feature type="transmembrane region" description="Helical" evidence="5">
    <location>
        <begin position="268"/>
        <end position="288"/>
    </location>
</feature>
<keyword evidence="5" id="KW-0472">Membrane</keyword>